<evidence type="ECO:0000256" key="1">
    <source>
        <dbReference type="SAM" id="MobiDB-lite"/>
    </source>
</evidence>
<evidence type="ECO:0000313" key="3">
    <source>
        <dbReference type="EMBL" id="QQR04268.1"/>
    </source>
</evidence>
<feature type="transmembrane region" description="Helical" evidence="2">
    <location>
        <begin position="109"/>
        <end position="132"/>
    </location>
</feature>
<proteinExistence type="predicted"/>
<dbReference type="Proteomes" id="UP000595792">
    <property type="component" value="Chromosome"/>
</dbReference>
<gene>
    <name evidence="3" type="ORF">I5Q84_09565</name>
</gene>
<evidence type="ECO:0000256" key="2">
    <source>
        <dbReference type="SAM" id="Phobius"/>
    </source>
</evidence>
<organism evidence="3 4">
    <name type="scientific">Flavonifractor plautii</name>
    <name type="common">Fusobacterium plautii</name>
    <dbReference type="NCBI Taxonomy" id="292800"/>
    <lineage>
        <taxon>Bacteria</taxon>
        <taxon>Bacillati</taxon>
        <taxon>Bacillota</taxon>
        <taxon>Clostridia</taxon>
        <taxon>Eubacteriales</taxon>
        <taxon>Oscillospiraceae</taxon>
        <taxon>Flavonifractor</taxon>
    </lineage>
</organism>
<accession>A0AAX1KEN8</accession>
<dbReference type="EMBL" id="CP065315">
    <property type="protein sequence ID" value="QQR04268.1"/>
    <property type="molecule type" value="Genomic_DNA"/>
</dbReference>
<keyword evidence="2" id="KW-0472">Membrane</keyword>
<dbReference type="AlphaFoldDB" id="A0AAX1KEN8"/>
<feature type="region of interest" description="Disordered" evidence="1">
    <location>
        <begin position="40"/>
        <end position="100"/>
    </location>
</feature>
<reference evidence="3 4" key="1">
    <citation type="submission" date="2020-11" db="EMBL/GenBank/DDBJ databases">
        <title>Closed and high quality bacterial genomes of the OMM12 community.</title>
        <authorList>
            <person name="Marbouty M."/>
            <person name="Lamy-Besnier Q."/>
            <person name="Debarbieux L."/>
            <person name="Koszul R."/>
        </authorList>
    </citation>
    <scope>NUCLEOTIDE SEQUENCE [LARGE SCALE GENOMIC DNA]</scope>
    <source>
        <strain evidence="3 4">YL31</strain>
    </source>
</reference>
<keyword evidence="2" id="KW-1133">Transmembrane helix</keyword>
<protein>
    <recommendedName>
        <fullName evidence="5">Zinc ribbon domain-containing protein</fullName>
    </recommendedName>
</protein>
<keyword evidence="2" id="KW-0812">Transmembrane</keyword>
<feature type="compositionally biased region" description="Low complexity" evidence="1">
    <location>
        <begin position="50"/>
        <end position="63"/>
    </location>
</feature>
<evidence type="ECO:0008006" key="5">
    <source>
        <dbReference type="Google" id="ProtNLM"/>
    </source>
</evidence>
<dbReference type="KEGG" id="fpla:A4U99_17905"/>
<evidence type="ECO:0000313" key="4">
    <source>
        <dbReference type="Proteomes" id="UP000595792"/>
    </source>
</evidence>
<name>A0AAX1KEN8_FLAPL</name>
<sequence>MELTLRKIREGGVFMRKVTCASCGRPYDYDSDDFCPKCGSYNPPPDRAGARPAQAPPARVSAASEDRPRPAAQPKTPPVGPRTVSYGGPQGGTPWEEPPARRQRSPLKLLVIVLVSLFLLCIVLPFVLGLMLNLSEAFAGRRPEPGAVAQAEPAGGTHALWEPFSIHGTQQVTVEDPWEVDLTYVPLARREGFRCLAVDLWVEGGERRDDLTFFPAELRLEDGTALLAEDDASLARQLKDAGVYLVTLSDAQWEDPLYGQMVFFVPEDASGGAVLALYEGEPDSSTPSAVHQIPLELPWGAVGTV</sequence>